<feature type="chain" id="PRO_5042431656" description="Cysteine and tyrosine-rich protein 1" evidence="3">
    <location>
        <begin position="28"/>
        <end position="179"/>
    </location>
</feature>
<evidence type="ECO:0000313" key="5">
    <source>
        <dbReference type="Proteomes" id="UP000005408"/>
    </source>
</evidence>
<protein>
    <recommendedName>
        <fullName evidence="6">Cysteine and tyrosine-rich protein 1</fullName>
    </recommendedName>
</protein>
<evidence type="ECO:0000256" key="3">
    <source>
        <dbReference type="SAM" id="SignalP"/>
    </source>
</evidence>
<accession>A0A8W8LQW7</accession>
<dbReference type="EnsemblMetazoa" id="G29310.9">
    <property type="protein sequence ID" value="G29310.9:cds"/>
    <property type="gene ID" value="G29310"/>
</dbReference>
<sequence length="179" mass="19823">MESMTAMARDFLLFIVTALSLNASVRAASYCYYSYYYYSYRCYYYYYYYYDSSVGTIAGAVIGGLFALAVVIGIIVFICVVVCKCKTTGVRGRVVQPGVGVSNNVMYINSPSAPPYNSGFTYGGTQPMNTGPMPPAYTNQAPPEYQPPPPAPQYNDPVYPPPQYQNITNAPPPTTHEYR</sequence>
<evidence type="ECO:0008006" key="6">
    <source>
        <dbReference type="Google" id="ProtNLM"/>
    </source>
</evidence>
<dbReference type="AlphaFoldDB" id="A0A8W8LQW7"/>
<evidence type="ECO:0000313" key="4">
    <source>
        <dbReference type="EnsemblMetazoa" id="G29310.1:cds"/>
    </source>
</evidence>
<name>A0A8W8LQW7_MAGGI</name>
<keyword evidence="3" id="KW-0732">Signal</keyword>
<dbReference type="EnsemblMetazoa" id="G29310.1">
    <property type="protein sequence ID" value="G29310.1:cds"/>
    <property type="gene ID" value="G29310"/>
</dbReference>
<dbReference type="OMA" id="YTNQAPP"/>
<keyword evidence="2" id="KW-1133">Transmembrane helix</keyword>
<feature type="transmembrane region" description="Helical" evidence="2">
    <location>
        <begin position="57"/>
        <end position="83"/>
    </location>
</feature>
<dbReference type="EnsemblMetazoa" id="G29310.10">
    <property type="protein sequence ID" value="G29310.10:cds"/>
    <property type="gene ID" value="G29310"/>
</dbReference>
<feature type="compositionally biased region" description="Pro residues" evidence="1">
    <location>
        <begin position="170"/>
        <end position="179"/>
    </location>
</feature>
<proteinExistence type="predicted"/>
<organism evidence="4 5">
    <name type="scientific">Magallana gigas</name>
    <name type="common">Pacific oyster</name>
    <name type="synonym">Crassostrea gigas</name>
    <dbReference type="NCBI Taxonomy" id="29159"/>
    <lineage>
        <taxon>Eukaryota</taxon>
        <taxon>Metazoa</taxon>
        <taxon>Spiralia</taxon>
        <taxon>Lophotrochozoa</taxon>
        <taxon>Mollusca</taxon>
        <taxon>Bivalvia</taxon>
        <taxon>Autobranchia</taxon>
        <taxon>Pteriomorphia</taxon>
        <taxon>Ostreida</taxon>
        <taxon>Ostreoidea</taxon>
        <taxon>Ostreidae</taxon>
        <taxon>Magallana</taxon>
    </lineage>
</organism>
<feature type="region of interest" description="Disordered" evidence="1">
    <location>
        <begin position="132"/>
        <end position="179"/>
    </location>
</feature>
<keyword evidence="2" id="KW-0812">Transmembrane</keyword>
<feature type="compositionally biased region" description="Pro residues" evidence="1">
    <location>
        <begin position="144"/>
        <end position="163"/>
    </location>
</feature>
<feature type="signal peptide" evidence="3">
    <location>
        <begin position="1"/>
        <end position="27"/>
    </location>
</feature>
<evidence type="ECO:0000256" key="1">
    <source>
        <dbReference type="SAM" id="MobiDB-lite"/>
    </source>
</evidence>
<dbReference type="EnsemblMetazoa" id="G29310.12">
    <property type="protein sequence ID" value="G29310.12:cds"/>
    <property type="gene ID" value="G29310"/>
</dbReference>
<keyword evidence="5" id="KW-1185">Reference proteome</keyword>
<keyword evidence="2" id="KW-0472">Membrane</keyword>
<evidence type="ECO:0000256" key="2">
    <source>
        <dbReference type="SAM" id="Phobius"/>
    </source>
</evidence>
<dbReference type="Proteomes" id="UP000005408">
    <property type="component" value="Unassembled WGS sequence"/>
</dbReference>
<reference evidence="4" key="1">
    <citation type="submission" date="2022-08" db="UniProtKB">
        <authorList>
            <consortium name="EnsemblMetazoa"/>
        </authorList>
    </citation>
    <scope>IDENTIFICATION</scope>
    <source>
        <strain evidence="4">05x7-T-G4-1.051#20</strain>
    </source>
</reference>